<feature type="compositionally biased region" description="Low complexity" evidence="1">
    <location>
        <begin position="17"/>
        <end position="27"/>
    </location>
</feature>
<feature type="compositionally biased region" description="Pro residues" evidence="1">
    <location>
        <begin position="150"/>
        <end position="166"/>
    </location>
</feature>
<evidence type="ECO:0000313" key="2">
    <source>
        <dbReference type="EMBL" id="MBP2325162.1"/>
    </source>
</evidence>
<feature type="region of interest" description="Disordered" evidence="1">
    <location>
        <begin position="144"/>
        <end position="178"/>
    </location>
</feature>
<dbReference type="EMBL" id="JAGINW010000001">
    <property type="protein sequence ID" value="MBP2325162.1"/>
    <property type="molecule type" value="Genomic_DNA"/>
</dbReference>
<evidence type="ECO:0000256" key="1">
    <source>
        <dbReference type="SAM" id="MobiDB-lite"/>
    </source>
</evidence>
<reference evidence="2 3" key="1">
    <citation type="submission" date="2021-03" db="EMBL/GenBank/DDBJ databases">
        <title>Sequencing the genomes of 1000 actinobacteria strains.</title>
        <authorList>
            <person name="Klenk H.-P."/>
        </authorList>
    </citation>
    <scope>NUCLEOTIDE SEQUENCE [LARGE SCALE GENOMIC DNA]</scope>
    <source>
        <strain evidence="2 3">DSM 46670</strain>
    </source>
</reference>
<protein>
    <submittedName>
        <fullName evidence="2">Uncharacterized protein</fullName>
    </submittedName>
</protein>
<sequence>MIVARMRRVEQQADQETAGTPGPMVTGGPPSALLAAGNQAMTRMAAQPQVFAQLWSIGSMINSAVETAGDIVHGFTEDSLRGSVGTNGDNNPGDIIIVMRLLAAAGYMDADMAAAITRFQTEVVKLPKPDGRIDPKGRTIRALAQARPAAPAPAPTQAPATRPPVAAPTIEPGDVESWPTVLPTAKRSAKEGTNITLKKGESEVTIPEMETPDLTQEQKELVDKIRANRGAIAVNPKLRMTTYKKVNKGMVYGDSQGNENLTPSSLQGAAPDKKTRARQIAFKELGTEGKVNSINTYDDQIITWGKGFSARSGSLNEVFMILFRDHPELRMELLRAGIDCTRKTWFVVNTDTGMIETGDNALRLMQFDEEMLTALINLGSGEEREQYSIDAQWEAMEAHAAKVPEYAYDWSESAIALCAHLAHWTPAFGWGVNPKTYSSTNGDLVEIAGTWARLAAKIPKWAATLANGAIIGPGDMMSPGHRLMGFAEGAGGTAVAAAADTVTGTRAEIGEDSAYSGHVLFPFPEDKKDKVKNKDKFYDIGSAGS</sequence>
<name>A0ABS4TL63_9PSEU</name>
<evidence type="ECO:0000313" key="3">
    <source>
        <dbReference type="Proteomes" id="UP001519332"/>
    </source>
</evidence>
<feature type="region of interest" description="Disordered" evidence="1">
    <location>
        <begin position="1"/>
        <end position="27"/>
    </location>
</feature>
<comment type="caution">
    <text evidence="2">The sequence shown here is derived from an EMBL/GenBank/DDBJ whole genome shotgun (WGS) entry which is preliminary data.</text>
</comment>
<dbReference type="Proteomes" id="UP001519332">
    <property type="component" value="Unassembled WGS sequence"/>
</dbReference>
<accession>A0ABS4TL63</accession>
<organism evidence="2 3">
    <name type="scientific">Kibdelosporangium banguiense</name>
    <dbReference type="NCBI Taxonomy" id="1365924"/>
    <lineage>
        <taxon>Bacteria</taxon>
        <taxon>Bacillati</taxon>
        <taxon>Actinomycetota</taxon>
        <taxon>Actinomycetes</taxon>
        <taxon>Pseudonocardiales</taxon>
        <taxon>Pseudonocardiaceae</taxon>
        <taxon>Kibdelosporangium</taxon>
    </lineage>
</organism>
<dbReference type="RefSeq" id="WP_209642399.1">
    <property type="nucleotide sequence ID" value="NZ_JAGINW010000001.1"/>
</dbReference>
<keyword evidence="3" id="KW-1185">Reference proteome</keyword>
<gene>
    <name evidence="2" type="ORF">JOF56_005547</name>
</gene>
<proteinExistence type="predicted"/>